<keyword evidence="1" id="KW-0812">Transmembrane</keyword>
<dbReference type="InterPro" id="IPR010540">
    <property type="entry name" value="CmpB_TMEM229"/>
</dbReference>
<feature type="transmembrane region" description="Helical" evidence="1">
    <location>
        <begin position="115"/>
        <end position="134"/>
    </location>
</feature>
<reference evidence="2 3" key="1">
    <citation type="submission" date="2018-07" db="EMBL/GenBank/DDBJ databases">
        <title>Anaerosacharophilus polymeroproducens gen. nov. sp. nov., an anaerobic bacterium isolated from salt field.</title>
        <authorList>
            <person name="Kim W."/>
            <person name="Yang S.-H."/>
            <person name="Oh J."/>
            <person name="Lee J.-H."/>
            <person name="Kwon K.K."/>
        </authorList>
    </citation>
    <scope>NUCLEOTIDE SEQUENCE [LARGE SCALE GENOMIC DNA]</scope>
    <source>
        <strain evidence="2 3">MCWD5</strain>
    </source>
</reference>
<organism evidence="2 3">
    <name type="scientific">Anaerosacchariphilus polymeriproducens</name>
    <dbReference type="NCBI Taxonomy" id="1812858"/>
    <lineage>
        <taxon>Bacteria</taxon>
        <taxon>Bacillati</taxon>
        <taxon>Bacillota</taxon>
        <taxon>Clostridia</taxon>
        <taxon>Lachnospirales</taxon>
        <taxon>Lachnospiraceae</taxon>
        <taxon>Anaerosacchariphilus</taxon>
    </lineage>
</organism>
<sequence>MWDKIILGTDVYHIIQWFLIYSIIGWIVESIFMSICNRKLTNRGFVKGPICPIYGIGALTVYFVLSPFQGRYVMLYILGLILATTIEYVTARIMIFLFGQVWWDYNEKPFNYKGILCLESSVAWGFYTIFFFMFGHQAVIKFVDSYQVNVGKTLAIILLFYYLVDFTICVFREKEDYVPERIIKIKDSINMRIRRS</sequence>
<keyword evidence="1" id="KW-0472">Membrane</keyword>
<keyword evidence="3" id="KW-1185">Reference proteome</keyword>
<keyword evidence="1" id="KW-1133">Transmembrane helix</keyword>
<evidence type="ECO:0000313" key="2">
    <source>
        <dbReference type="EMBL" id="RDU22959.1"/>
    </source>
</evidence>
<dbReference type="Pfam" id="PF06541">
    <property type="entry name" value="ABC_trans_CmpB"/>
    <property type="match status" value="1"/>
</dbReference>
<dbReference type="RefSeq" id="WP_115482301.1">
    <property type="nucleotide sequence ID" value="NZ_QRCT01000034.1"/>
</dbReference>
<proteinExistence type="predicted"/>
<feature type="transmembrane region" description="Helical" evidence="1">
    <location>
        <begin position="44"/>
        <end position="65"/>
    </location>
</feature>
<evidence type="ECO:0000256" key="1">
    <source>
        <dbReference type="SAM" id="Phobius"/>
    </source>
</evidence>
<feature type="transmembrane region" description="Helical" evidence="1">
    <location>
        <begin position="12"/>
        <end position="32"/>
    </location>
</feature>
<gene>
    <name evidence="2" type="ORF">DWV06_11335</name>
</gene>
<name>A0A371ATT8_9FIRM</name>
<protein>
    <recommendedName>
        <fullName evidence="4">ABC transporter permease</fullName>
    </recommendedName>
</protein>
<dbReference type="Proteomes" id="UP000255036">
    <property type="component" value="Unassembled WGS sequence"/>
</dbReference>
<dbReference type="EMBL" id="QRCT01000034">
    <property type="protein sequence ID" value="RDU22959.1"/>
    <property type="molecule type" value="Genomic_DNA"/>
</dbReference>
<evidence type="ECO:0008006" key="4">
    <source>
        <dbReference type="Google" id="ProtNLM"/>
    </source>
</evidence>
<dbReference type="AlphaFoldDB" id="A0A371ATT8"/>
<feature type="transmembrane region" description="Helical" evidence="1">
    <location>
        <begin position="154"/>
        <end position="171"/>
    </location>
</feature>
<comment type="caution">
    <text evidence="2">The sequence shown here is derived from an EMBL/GenBank/DDBJ whole genome shotgun (WGS) entry which is preliminary data.</text>
</comment>
<evidence type="ECO:0000313" key="3">
    <source>
        <dbReference type="Proteomes" id="UP000255036"/>
    </source>
</evidence>
<dbReference type="OrthoDB" id="9789229at2"/>
<feature type="transmembrane region" description="Helical" evidence="1">
    <location>
        <begin position="77"/>
        <end position="103"/>
    </location>
</feature>
<accession>A0A371ATT8</accession>